<keyword evidence="1" id="KW-0812">Transmembrane</keyword>
<dbReference type="Proteomes" id="UP000799776">
    <property type="component" value="Unassembled WGS sequence"/>
</dbReference>
<evidence type="ECO:0000313" key="2">
    <source>
        <dbReference type="EMBL" id="KAF2089484.1"/>
    </source>
</evidence>
<evidence type="ECO:0000256" key="1">
    <source>
        <dbReference type="SAM" id="Phobius"/>
    </source>
</evidence>
<name>A0A6A5YF91_9PEZI</name>
<evidence type="ECO:0000313" key="3">
    <source>
        <dbReference type="Proteomes" id="UP000799776"/>
    </source>
</evidence>
<dbReference type="EMBL" id="ML978714">
    <property type="protein sequence ID" value="KAF2089484.1"/>
    <property type="molecule type" value="Genomic_DNA"/>
</dbReference>
<keyword evidence="1" id="KW-1133">Transmembrane helix</keyword>
<keyword evidence="3" id="KW-1185">Reference proteome</keyword>
<keyword evidence="1" id="KW-0472">Membrane</keyword>
<dbReference type="OrthoDB" id="2561686at2759"/>
<reference evidence="2" key="1">
    <citation type="journal article" date="2020" name="Stud. Mycol.">
        <title>101 Dothideomycetes genomes: a test case for predicting lifestyles and emergence of pathogens.</title>
        <authorList>
            <person name="Haridas S."/>
            <person name="Albert R."/>
            <person name="Binder M."/>
            <person name="Bloem J."/>
            <person name="Labutti K."/>
            <person name="Salamov A."/>
            <person name="Andreopoulos B."/>
            <person name="Baker S."/>
            <person name="Barry K."/>
            <person name="Bills G."/>
            <person name="Bluhm B."/>
            <person name="Cannon C."/>
            <person name="Castanera R."/>
            <person name="Culley D."/>
            <person name="Daum C."/>
            <person name="Ezra D."/>
            <person name="Gonzalez J."/>
            <person name="Henrissat B."/>
            <person name="Kuo A."/>
            <person name="Liang C."/>
            <person name="Lipzen A."/>
            <person name="Lutzoni F."/>
            <person name="Magnuson J."/>
            <person name="Mondo S."/>
            <person name="Nolan M."/>
            <person name="Ohm R."/>
            <person name="Pangilinan J."/>
            <person name="Park H.-J."/>
            <person name="Ramirez L."/>
            <person name="Alfaro M."/>
            <person name="Sun H."/>
            <person name="Tritt A."/>
            <person name="Yoshinaga Y."/>
            <person name="Zwiers L.-H."/>
            <person name="Turgeon B."/>
            <person name="Goodwin S."/>
            <person name="Spatafora J."/>
            <person name="Crous P."/>
            <person name="Grigoriev I."/>
        </authorList>
    </citation>
    <scope>NUCLEOTIDE SEQUENCE</scope>
    <source>
        <strain evidence="2">CBS 121410</strain>
    </source>
</reference>
<sequence>MTGITSSIGNLISSVLALFRDIINGAFSALQSMLAVFVSFFQGLLGLVKDAAGFLLHNFIILGVLGALAVVFFVLQQKGAGGVILEVFDLHGDTPTLISYELELVADITTPAEMFHYQELALLTLDSSRGCESTLDATLFNFVDSQAAT</sequence>
<proteinExistence type="predicted"/>
<accession>A0A6A5YF91</accession>
<feature type="transmembrane region" description="Helical" evidence="1">
    <location>
        <begin position="54"/>
        <end position="75"/>
    </location>
</feature>
<protein>
    <submittedName>
        <fullName evidence="2">Uncharacterized protein</fullName>
    </submittedName>
</protein>
<organism evidence="2 3">
    <name type="scientific">Saccharata proteae CBS 121410</name>
    <dbReference type="NCBI Taxonomy" id="1314787"/>
    <lineage>
        <taxon>Eukaryota</taxon>
        <taxon>Fungi</taxon>
        <taxon>Dikarya</taxon>
        <taxon>Ascomycota</taxon>
        <taxon>Pezizomycotina</taxon>
        <taxon>Dothideomycetes</taxon>
        <taxon>Dothideomycetes incertae sedis</taxon>
        <taxon>Botryosphaeriales</taxon>
        <taxon>Saccharataceae</taxon>
        <taxon>Saccharata</taxon>
    </lineage>
</organism>
<feature type="transmembrane region" description="Helical" evidence="1">
    <location>
        <begin position="26"/>
        <end position="48"/>
    </location>
</feature>
<dbReference type="AlphaFoldDB" id="A0A6A5YF91"/>
<gene>
    <name evidence="2" type="ORF">K490DRAFT_55084</name>
</gene>